<dbReference type="AlphaFoldDB" id="A0A853H349"/>
<dbReference type="InterPro" id="IPR036291">
    <property type="entry name" value="NAD(P)-bd_dom_sf"/>
</dbReference>
<dbReference type="InterPro" id="IPR001509">
    <property type="entry name" value="Epimerase_deHydtase"/>
</dbReference>
<sequence length="285" mass="31179">MNTLLLVGGNLCLRTAKALAPTHWKCIGLRRNPVHSEDDDSITWYRADLQDPASLSFLSDATFSEVSHILYAPSPDGRTATHYESIYSHGLTTLLSSLPPHCVNRLKRCILVGSSAVWAPSEDWINEDSPVQATDFRARALLEAEAALQATVRQGAGVTLRLSGLYGPGRMRLLEGLRAGTITVPDGPGHWANRIHIDDAARACAHLLALCDPQPLYIGTDNCPLPTSTLYDAVAKHIGVPAAARKSQAPSGKRLSNTRLRTSGWEPVWPNALDWYERAWSESKR</sequence>
<dbReference type="RefSeq" id="WP_130037603.1">
    <property type="nucleotide sequence ID" value="NZ_JACCEV010000001.1"/>
</dbReference>
<organism evidence="2 3">
    <name type="scientific">Pollutimonas harenae</name>
    <dbReference type="NCBI Taxonomy" id="657015"/>
    <lineage>
        <taxon>Bacteria</taxon>
        <taxon>Pseudomonadati</taxon>
        <taxon>Pseudomonadota</taxon>
        <taxon>Betaproteobacteria</taxon>
        <taxon>Burkholderiales</taxon>
        <taxon>Alcaligenaceae</taxon>
        <taxon>Pollutimonas</taxon>
    </lineage>
</organism>
<dbReference type="GO" id="GO:0004029">
    <property type="term" value="F:aldehyde dehydrogenase (NAD+) activity"/>
    <property type="evidence" value="ECO:0007669"/>
    <property type="project" value="TreeGrafter"/>
</dbReference>
<dbReference type="EMBL" id="JACCEV010000001">
    <property type="protein sequence ID" value="NYT84983.1"/>
    <property type="molecule type" value="Genomic_DNA"/>
</dbReference>
<dbReference type="GO" id="GO:0005737">
    <property type="term" value="C:cytoplasm"/>
    <property type="evidence" value="ECO:0007669"/>
    <property type="project" value="TreeGrafter"/>
</dbReference>
<keyword evidence="3" id="KW-1185">Reference proteome</keyword>
<proteinExistence type="predicted"/>
<dbReference type="Gene3D" id="3.40.50.720">
    <property type="entry name" value="NAD(P)-binding Rossmann-like Domain"/>
    <property type="match status" value="1"/>
</dbReference>
<dbReference type="PANTHER" id="PTHR48079">
    <property type="entry name" value="PROTEIN YEEZ"/>
    <property type="match status" value="1"/>
</dbReference>
<feature type="domain" description="NAD-dependent epimerase/dehydratase" evidence="1">
    <location>
        <begin position="16"/>
        <end position="210"/>
    </location>
</feature>
<reference evidence="2 3" key="1">
    <citation type="submission" date="2020-07" db="EMBL/GenBank/DDBJ databases">
        <title>Taxonomic revisions and descriptions of new bacterial species based on genomic comparisons in the high-G+C-content subgroup of the family Alcaligenaceae.</title>
        <authorList>
            <person name="Szabo A."/>
            <person name="Felfoldi T."/>
        </authorList>
    </citation>
    <scope>NUCLEOTIDE SEQUENCE [LARGE SCALE GENOMIC DNA]</scope>
    <source>
        <strain evidence="2 3">DSM 25667</strain>
    </source>
</reference>
<gene>
    <name evidence="2" type="ORF">H0A62_05140</name>
</gene>
<name>A0A853H349_9BURK</name>
<comment type="caution">
    <text evidence="2">The sequence shown here is derived from an EMBL/GenBank/DDBJ whole genome shotgun (WGS) entry which is preliminary data.</text>
</comment>
<evidence type="ECO:0000313" key="3">
    <source>
        <dbReference type="Proteomes" id="UP000554144"/>
    </source>
</evidence>
<evidence type="ECO:0000259" key="1">
    <source>
        <dbReference type="Pfam" id="PF01370"/>
    </source>
</evidence>
<accession>A0A853H349</accession>
<dbReference type="PANTHER" id="PTHR48079:SF6">
    <property type="entry name" value="NAD(P)-BINDING DOMAIN-CONTAINING PROTEIN-RELATED"/>
    <property type="match status" value="1"/>
</dbReference>
<dbReference type="Proteomes" id="UP000554144">
    <property type="component" value="Unassembled WGS sequence"/>
</dbReference>
<dbReference type="Pfam" id="PF01370">
    <property type="entry name" value="Epimerase"/>
    <property type="match status" value="1"/>
</dbReference>
<dbReference type="OrthoDB" id="9808276at2"/>
<dbReference type="InterPro" id="IPR051783">
    <property type="entry name" value="NAD(P)-dependent_oxidoreduct"/>
</dbReference>
<dbReference type="SUPFAM" id="SSF51735">
    <property type="entry name" value="NAD(P)-binding Rossmann-fold domains"/>
    <property type="match status" value="1"/>
</dbReference>
<protein>
    <submittedName>
        <fullName evidence="2">NAD-dependent epimerase/dehydratase family protein</fullName>
    </submittedName>
</protein>
<evidence type="ECO:0000313" key="2">
    <source>
        <dbReference type="EMBL" id="NYT84983.1"/>
    </source>
</evidence>